<reference evidence="2" key="1">
    <citation type="submission" date="2018-04" db="EMBL/GenBank/DDBJ databases">
        <title>WGS assembly of Panicum hallii.</title>
        <authorList>
            <person name="Lovell J."/>
            <person name="Jenkins J."/>
            <person name="Lowry D."/>
            <person name="Mamidi S."/>
            <person name="Sreedasyam A."/>
            <person name="Weng X."/>
            <person name="Barry K."/>
            <person name="Bonette J."/>
            <person name="Campitelli B."/>
            <person name="Daum C."/>
            <person name="Gordon S."/>
            <person name="Gould B."/>
            <person name="Lipzen A."/>
            <person name="Macqueen A."/>
            <person name="Palacio-Mejia J."/>
            <person name="Plott C."/>
            <person name="Shakirov E."/>
            <person name="Shu S."/>
            <person name="Yoshinaga Y."/>
            <person name="Zane M."/>
            <person name="Rokhsar D."/>
            <person name="Grimwood J."/>
            <person name="Schmutz J."/>
            <person name="Juenger T."/>
        </authorList>
    </citation>
    <scope>NUCLEOTIDE SEQUENCE [LARGE SCALE GENOMIC DNA]</scope>
    <source>
        <strain evidence="2">FIL2</strain>
    </source>
</reference>
<dbReference type="PANTHER" id="PTHR34396:SF31">
    <property type="entry name" value="OS02G0326900 PROTEIN"/>
    <property type="match status" value="1"/>
</dbReference>
<evidence type="ECO:0000313" key="2">
    <source>
        <dbReference type="EMBL" id="PVH64038.1"/>
    </source>
</evidence>
<feature type="compositionally biased region" description="Low complexity" evidence="1">
    <location>
        <begin position="37"/>
        <end position="49"/>
    </location>
</feature>
<protein>
    <recommendedName>
        <fullName evidence="3">BED-type domain-containing protein</fullName>
    </recommendedName>
</protein>
<dbReference type="Gramene" id="PVH64038">
    <property type="protein sequence ID" value="PVH64038"/>
    <property type="gene ID" value="PAHAL_2G171300"/>
</dbReference>
<organism evidence="2">
    <name type="scientific">Panicum hallii</name>
    <dbReference type="NCBI Taxonomy" id="206008"/>
    <lineage>
        <taxon>Eukaryota</taxon>
        <taxon>Viridiplantae</taxon>
        <taxon>Streptophyta</taxon>
        <taxon>Embryophyta</taxon>
        <taxon>Tracheophyta</taxon>
        <taxon>Spermatophyta</taxon>
        <taxon>Magnoliopsida</taxon>
        <taxon>Liliopsida</taxon>
        <taxon>Poales</taxon>
        <taxon>Poaceae</taxon>
        <taxon>PACMAD clade</taxon>
        <taxon>Panicoideae</taxon>
        <taxon>Panicodae</taxon>
        <taxon>Paniceae</taxon>
        <taxon>Panicinae</taxon>
        <taxon>Panicum</taxon>
        <taxon>Panicum sect. Panicum</taxon>
    </lineage>
</organism>
<evidence type="ECO:0000256" key="1">
    <source>
        <dbReference type="SAM" id="MobiDB-lite"/>
    </source>
</evidence>
<dbReference type="GO" id="GO:0006357">
    <property type="term" value="P:regulation of transcription by RNA polymerase II"/>
    <property type="evidence" value="ECO:0007669"/>
    <property type="project" value="TreeGrafter"/>
</dbReference>
<sequence length="150" mass="16038">MLQDQNDAEDARCFILGSGAHAAIDVDADAGTGTGTGSSSPIDASTASAAGGGGGSKKRSKVWDDFTEVTTIEKGKKVRITAICNHCKQTLFAKFSSGTGYLLRHNCPVKKEKERIGRIQSVLKYNPDGFLVRWEYSDAVFLCVGSTLMQ</sequence>
<evidence type="ECO:0008006" key="3">
    <source>
        <dbReference type="Google" id="ProtNLM"/>
    </source>
</evidence>
<feature type="region of interest" description="Disordered" evidence="1">
    <location>
        <begin position="33"/>
        <end position="60"/>
    </location>
</feature>
<name>A0A2T8KPD0_9POAL</name>
<accession>A0A2T8KPD0</accession>
<dbReference type="InterPro" id="IPR053031">
    <property type="entry name" value="Cuticle_assoc_protein"/>
</dbReference>
<dbReference type="Proteomes" id="UP000243499">
    <property type="component" value="Chromosome 2"/>
</dbReference>
<dbReference type="SMART" id="SM00614">
    <property type="entry name" value="ZnF_BED"/>
    <property type="match status" value="1"/>
</dbReference>
<dbReference type="EMBL" id="CM008047">
    <property type="protein sequence ID" value="PVH64038.1"/>
    <property type="molecule type" value="Genomic_DNA"/>
</dbReference>
<dbReference type="GO" id="GO:1990837">
    <property type="term" value="F:sequence-specific double-stranded DNA binding"/>
    <property type="evidence" value="ECO:0007669"/>
    <property type="project" value="TreeGrafter"/>
</dbReference>
<proteinExistence type="predicted"/>
<gene>
    <name evidence="2" type="ORF">PAHAL_2G171300</name>
</gene>
<dbReference type="GO" id="GO:0005634">
    <property type="term" value="C:nucleus"/>
    <property type="evidence" value="ECO:0007669"/>
    <property type="project" value="TreeGrafter"/>
</dbReference>
<dbReference type="PANTHER" id="PTHR34396">
    <property type="entry name" value="OS03G0264950 PROTEIN-RELATED"/>
    <property type="match status" value="1"/>
</dbReference>
<dbReference type="AlphaFoldDB" id="A0A2T8KPD0"/>